<evidence type="ECO:0000256" key="13">
    <source>
        <dbReference type="SAM" id="MobiDB-lite"/>
    </source>
</evidence>
<dbReference type="Pfam" id="PF00175">
    <property type="entry name" value="NAD_binding_1"/>
    <property type="match status" value="1"/>
</dbReference>
<keyword evidence="8 14" id="KW-1133">Transmembrane helix</keyword>
<keyword evidence="3" id="KW-0285">Flavoprotein</keyword>
<dbReference type="GO" id="GO:0046872">
    <property type="term" value="F:metal ion binding"/>
    <property type="evidence" value="ECO:0007669"/>
    <property type="project" value="UniProtKB-KW"/>
</dbReference>
<protein>
    <submittedName>
        <fullName evidence="16">Ferredoxin reductase family protein</fullName>
    </submittedName>
</protein>
<gene>
    <name evidence="16" type="ORF">HT134_38195</name>
</gene>
<dbReference type="PANTHER" id="PTHR47354:SF8">
    <property type="entry name" value="1,2-PHENYLACETYL-COA EPOXIDASE, SUBUNIT E"/>
    <property type="match status" value="1"/>
</dbReference>
<evidence type="ECO:0000256" key="8">
    <source>
        <dbReference type="ARBA" id="ARBA00022989"/>
    </source>
</evidence>
<dbReference type="EMBL" id="JABWGO010000013">
    <property type="protein sequence ID" value="NUW45907.1"/>
    <property type="molecule type" value="Genomic_DNA"/>
</dbReference>
<evidence type="ECO:0000256" key="2">
    <source>
        <dbReference type="ARBA" id="ARBA00004141"/>
    </source>
</evidence>
<comment type="subcellular location">
    <subcellularLocation>
        <location evidence="2">Membrane</location>
        <topology evidence="2">Multi-pass membrane protein</topology>
    </subcellularLocation>
</comment>
<proteinExistence type="predicted"/>
<evidence type="ECO:0000256" key="11">
    <source>
        <dbReference type="ARBA" id="ARBA00023014"/>
    </source>
</evidence>
<feature type="transmembrane region" description="Helical" evidence="14">
    <location>
        <begin position="98"/>
        <end position="117"/>
    </location>
</feature>
<comment type="caution">
    <text evidence="16">The sequence shown here is derived from an EMBL/GenBank/DDBJ whole genome shotgun (WGS) entry which is preliminary data.</text>
</comment>
<keyword evidence="11" id="KW-0411">Iron-sulfur</keyword>
<evidence type="ECO:0000256" key="3">
    <source>
        <dbReference type="ARBA" id="ARBA00022630"/>
    </source>
</evidence>
<organism evidence="16 17">
    <name type="scientific">Nonomuraea rhodomycinica</name>
    <dbReference type="NCBI Taxonomy" id="1712872"/>
    <lineage>
        <taxon>Bacteria</taxon>
        <taxon>Bacillati</taxon>
        <taxon>Actinomycetota</taxon>
        <taxon>Actinomycetes</taxon>
        <taxon>Streptosporangiales</taxon>
        <taxon>Streptosporangiaceae</taxon>
        <taxon>Nonomuraea</taxon>
    </lineage>
</organism>
<evidence type="ECO:0000256" key="4">
    <source>
        <dbReference type="ARBA" id="ARBA00022692"/>
    </source>
</evidence>
<evidence type="ECO:0000313" key="16">
    <source>
        <dbReference type="EMBL" id="NUW45907.1"/>
    </source>
</evidence>
<keyword evidence="6" id="KW-0479">Metal-binding</keyword>
<evidence type="ECO:0000256" key="7">
    <source>
        <dbReference type="ARBA" id="ARBA00022827"/>
    </source>
</evidence>
<dbReference type="GO" id="GO:0016020">
    <property type="term" value="C:membrane"/>
    <property type="evidence" value="ECO:0007669"/>
    <property type="project" value="UniProtKB-SubCell"/>
</dbReference>
<dbReference type="Proteomes" id="UP000546126">
    <property type="component" value="Unassembled WGS sequence"/>
</dbReference>
<dbReference type="PROSITE" id="PS51384">
    <property type="entry name" value="FAD_FR"/>
    <property type="match status" value="1"/>
</dbReference>
<keyword evidence="4 14" id="KW-0812">Transmembrane</keyword>
<evidence type="ECO:0000259" key="15">
    <source>
        <dbReference type="PROSITE" id="PS51384"/>
    </source>
</evidence>
<accession>A0A7Y6IX09</accession>
<dbReference type="InterPro" id="IPR017938">
    <property type="entry name" value="Riboflavin_synthase-like_b-brl"/>
</dbReference>
<dbReference type="InterPro" id="IPR017927">
    <property type="entry name" value="FAD-bd_FR_type"/>
</dbReference>
<dbReference type="InterPro" id="IPR050415">
    <property type="entry name" value="MRET"/>
</dbReference>
<evidence type="ECO:0000256" key="6">
    <source>
        <dbReference type="ARBA" id="ARBA00022723"/>
    </source>
</evidence>
<evidence type="ECO:0000256" key="1">
    <source>
        <dbReference type="ARBA" id="ARBA00001974"/>
    </source>
</evidence>
<dbReference type="Pfam" id="PF01794">
    <property type="entry name" value="Ferric_reduct"/>
    <property type="match status" value="1"/>
</dbReference>
<comment type="cofactor">
    <cofactor evidence="1">
        <name>FAD</name>
        <dbReference type="ChEBI" id="CHEBI:57692"/>
    </cofactor>
</comment>
<dbReference type="GO" id="GO:0051537">
    <property type="term" value="F:2 iron, 2 sulfur cluster binding"/>
    <property type="evidence" value="ECO:0007669"/>
    <property type="project" value="UniProtKB-KW"/>
</dbReference>
<reference evidence="16 17" key="1">
    <citation type="submission" date="2020-06" db="EMBL/GenBank/DDBJ databases">
        <authorList>
            <person name="Chanama M."/>
        </authorList>
    </citation>
    <scope>NUCLEOTIDE SEQUENCE [LARGE SCALE GENOMIC DNA]</scope>
    <source>
        <strain evidence="16 17">TBRC6557</strain>
    </source>
</reference>
<evidence type="ECO:0000256" key="12">
    <source>
        <dbReference type="ARBA" id="ARBA00023136"/>
    </source>
</evidence>
<dbReference type="InterPro" id="IPR039261">
    <property type="entry name" value="FNR_nucleotide-bd"/>
</dbReference>
<feature type="transmembrane region" description="Helical" evidence="14">
    <location>
        <begin position="137"/>
        <end position="156"/>
    </location>
</feature>
<keyword evidence="10" id="KW-0408">Iron</keyword>
<dbReference type="InterPro" id="IPR013130">
    <property type="entry name" value="Fe3_Rdtase_TM_dom"/>
</dbReference>
<keyword evidence="17" id="KW-1185">Reference proteome</keyword>
<feature type="transmembrane region" description="Helical" evidence="14">
    <location>
        <begin position="176"/>
        <end position="196"/>
    </location>
</feature>
<dbReference type="GO" id="GO:0016491">
    <property type="term" value="F:oxidoreductase activity"/>
    <property type="evidence" value="ECO:0007669"/>
    <property type="project" value="UniProtKB-KW"/>
</dbReference>
<dbReference type="PANTHER" id="PTHR47354">
    <property type="entry name" value="NADH OXIDOREDUCTASE HCR"/>
    <property type="match status" value="1"/>
</dbReference>
<feature type="transmembrane region" description="Helical" evidence="14">
    <location>
        <begin position="208"/>
        <end position="226"/>
    </location>
</feature>
<feature type="region of interest" description="Disordered" evidence="13">
    <location>
        <begin position="1"/>
        <end position="30"/>
    </location>
</feature>
<evidence type="ECO:0000256" key="14">
    <source>
        <dbReference type="SAM" id="Phobius"/>
    </source>
</evidence>
<evidence type="ECO:0000256" key="10">
    <source>
        <dbReference type="ARBA" id="ARBA00023004"/>
    </source>
</evidence>
<keyword evidence="9" id="KW-0560">Oxidoreductase</keyword>
<feature type="compositionally biased region" description="Polar residues" evidence="13">
    <location>
        <begin position="16"/>
        <end position="30"/>
    </location>
</feature>
<dbReference type="CDD" id="cd06198">
    <property type="entry name" value="FNR_like_3"/>
    <property type="match status" value="1"/>
</dbReference>
<keyword evidence="5" id="KW-0001">2Fe-2S</keyword>
<sequence>MSPDGVFQRSLRGSAGTVQTDASSVRATRGGSVTTAYAPARVSGPPAPAPRRAVVARPGPVLALIGLGALAVVALWWRDTPYVAGADGWLTNGARVTGLLAGYALAVLIGLMARVPALEHGVGTDRLTRWHAMGGRYVVGLAVAHTLTVVWGYALADRTGVVDETVTMVLTFPDMLKATVAVLLLVGTGIVSARAARRRLRYETWYHLHFYTYLVAWLAFGHQLATGAEFTGDAVARVAWYALYLGVAALVGWYRFLGPVRLWLRHRPRVAAVTREGPGVVSVHLTGRGLERLRAEPGQFFRWRFLTRDLWWSANPYSLSAAPGGTLRITVKALGDHSAALTRLRPGTPVVIEGPYGGLTGRLRRSGKALLIAGGVGITPLRALFETLPGEVTLLYRARTEADLVLREELERIAVARGARLFLSTGPRDEAEPLFDPAVLARLAPGLPEHDVYVCGPPAMTRAAIAAVRAAGVPARRVHHESFTF</sequence>
<keyword evidence="12 14" id="KW-0472">Membrane</keyword>
<feature type="transmembrane region" description="Helical" evidence="14">
    <location>
        <begin position="61"/>
        <end position="78"/>
    </location>
</feature>
<dbReference type="Gene3D" id="3.40.50.80">
    <property type="entry name" value="Nucleotide-binding domain of ferredoxin-NADP reductase (FNR) module"/>
    <property type="match status" value="1"/>
</dbReference>
<dbReference type="SUPFAM" id="SSF52343">
    <property type="entry name" value="Ferredoxin reductase-like, C-terminal NADP-linked domain"/>
    <property type="match status" value="1"/>
</dbReference>
<feature type="transmembrane region" description="Helical" evidence="14">
    <location>
        <begin position="238"/>
        <end position="257"/>
    </location>
</feature>
<name>A0A7Y6IX09_9ACTN</name>
<dbReference type="AlphaFoldDB" id="A0A7Y6IX09"/>
<evidence type="ECO:0000256" key="9">
    <source>
        <dbReference type="ARBA" id="ARBA00023002"/>
    </source>
</evidence>
<feature type="domain" description="FAD-binding FR-type" evidence="15">
    <location>
        <begin position="263"/>
        <end position="362"/>
    </location>
</feature>
<dbReference type="Gene3D" id="2.40.30.10">
    <property type="entry name" value="Translation factors"/>
    <property type="match status" value="1"/>
</dbReference>
<dbReference type="InterPro" id="IPR001433">
    <property type="entry name" value="OxRdtase_FAD/NAD-bd"/>
</dbReference>
<dbReference type="SUPFAM" id="SSF63380">
    <property type="entry name" value="Riboflavin synthase domain-like"/>
    <property type="match status" value="1"/>
</dbReference>
<evidence type="ECO:0000313" key="17">
    <source>
        <dbReference type="Proteomes" id="UP000546126"/>
    </source>
</evidence>
<keyword evidence="7" id="KW-0274">FAD</keyword>
<dbReference type="GO" id="GO:0050660">
    <property type="term" value="F:flavin adenine dinucleotide binding"/>
    <property type="evidence" value="ECO:0007669"/>
    <property type="project" value="TreeGrafter"/>
</dbReference>
<evidence type="ECO:0000256" key="5">
    <source>
        <dbReference type="ARBA" id="ARBA00022714"/>
    </source>
</evidence>